<sequence length="146" mass="17280">MRCLLFIHSVLPTAPYVHSFCYLPTHPYIMRGHSITLRQWYDTLTFGFARLTRKKLRLPIRQPPWLLRMHDHDSVLNVPLRCYHAEQCLSLWTRFAAWYTAAHASCMAALSPDAFPPPYALLKPCIRRFLLSSLRTRCHIRLRDCW</sequence>
<accession>A0A6A5KC85</accession>
<name>A0A6A5KC85_9PLEO</name>
<evidence type="ECO:0000313" key="1">
    <source>
        <dbReference type="EMBL" id="KAF1834968.1"/>
    </source>
</evidence>
<dbReference type="EMBL" id="ML975294">
    <property type="protein sequence ID" value="KAF1834968.1"/>
    <property type="molecule type" value="Genomic_DNA"/>
</dbReference>
<reference evidence="1" key="1">
    <citation type="submission" date="2020-01" db="EMBL/GenBank/DDBJ databases">
        <authorList>
            <consortium name="DOE Joint Genome Institute"/>
            <person name="Haridas S."/>
            <person name="Albert R."/>
            <person name="Binder M."/>
            <person name="Bloem J."/>
            <person name="Labutti K."/>
            <person name="Salamov A."/>
            <person name="Andreopoulos B."/>
            <person name="Baker S.E."/>
            <person name="Barry K."/>
            <person name="Bills G."/>
            <person name="Bluhm B.H."/>
            <person name="Cannon C."/>
            <person name="Castanera R."/>
            <person name="Culley D.E."/>
            <person name="Daum C."/>
            <person name="Ezra D."/>
            <person name="Gonzalez J.B."/>
            <person name="Henrissat B."/>
            <person name="Kuo A."/>
            <person name="Liang C."/>
            <person name="Lipzen A."/>
            <person name="Lutzoni F."/>
            <person name="Magnuson J."/>
            <person name="Mondo S."/>
            <person name="Nolan M."/>
            <person name="Ohm R."/>
            <person name="Pangilinan J."/>
            <person name="Park H.-J."/>
            <person name="Ramirez L."/>
            <person name="Alfaro M."/>
            <person name="Sun H."/>
            <person name="Tritt A."/>
            <person name="Yoshinaga Y."/>
            <person name="Zwiers L.-H."/>
            <person name="Turgeon B.G."/>
            <person name="Goodwin S.B."/>
            <person name="Spatafora J.W."/>
            <person name="Crous P.W."/>
            <person name="Grigoriev I.V."/>
        </authorList>
    </citation>
    <scope>NUCLEOTIDE SEQUENCE</scope>
    <source>
        <strain evidence="1">P77</strain>
    </source>
</reference>
<keyword evidence="2" id="KW-1185">Reference proteome</keyword>
<evidence type="ECO:0000313" key="2">
    <source>
        <dbReference type="Proteomes" id="UP000800040"/>
    </source>
</evidence>
<gene>
    <name evidence="1" type="ORF">BDW02DRAFT_313824</name>
</gene>
<organism evidence="1 2">
    <name type="scientific">Decorospora gaudefroyi</name>
    <dbReference type="NCBI Taxonomy" id="184978"/>
    <lineage>
        <taxon>Eukaryota</taxon>
        <taxon>Fungi</taxon>
        <taxon>Dikarya</taxon>
        <taxon>Ascomycota</taxon>
        <taxon>Pezizomycotina</taxon>
        <taxon>Dothideomycetes</taxon>
        <taxon>Pleosporomycetidae</taxon>
        <taxon>Pleosporales</taxon>
        <taxon>Pleosporineae</taxon>
        <taxon>Pleosporaceae</taxon>
        <taxon>Decorospora</taxon>
    </lineage>
</organism>
<dbReference type="AlphaFoldDB" id="A0A6A5KC85"/>
<protein>
    <submittedName>
        <fullName evidence="1">Uncharacterized protein</fullName>
    </submittedName>
</protein>
<proteinExistence type="predicted"/>
<dbReference type="Proteomes" id="UP000800040">
    <property type="component" value="Unassembled WGS sequence"/>
</dbReference>